<dbReference type="InterPro" id="IPR003034">
    <property type="entry name" value="SAP_dom"/>
</dbReference>
<evidence type="ECO:0000256" key="2">
    <source>
        <dbReference type="SAM" id="MobiDB-lite"/>
    </source>
</evidence>
<evidence type="ECO:0000256" key="3">
    <source>
        <dbReference type="SAM" id="SignalP"/>
    </source>
</evidence>
<feature type="chain" id="PRO_5042225599" description="Vitellogenin domain-containing protein" evidence="3">
    <location>
        <begin position="26"/>
        <end position="3134"/>
    </location>
</feature>
<dbReference type="InterPro" id="IPR015816">
    <property type="entry name" value="Vitellinogen_b-sht_N"/>
</dbReference>
<dbReference type="SMART" id="SM00513">
    <property type="entry name" value="SAP"/>
    <property type="match status" value="2"/>
</dbReference>
<dbReference type="Proteomes" id="UP001195483">
    <property type="component" value="Unassembled WGS sequence"/>
</dbReference>
<reference evidence="5" key="2">
    <citation type="journal article" date="2021" name="Genome Biol. Evol.">
        <title>Developing a high-quality reference genome for a parasitic bivalve with doubly uniparental inheritance (Bivalvia: Unionida).</title>
        <authorList>
            <person name="Smith C.H."/>
        </authorList>
    </citation>
    <scope>NUCLEOTIDE SEQUENCE</scope>
    <source>
        <strain evidence="5">CHS0354</strain>
        <tissue evidence="5">Mantle</tissue>
    </source>
</reference>
<reference evidence="5" key="3">
    <citation type="submission" date="2023-05" db="EMBL/GenBank/DDBJ databases">
        <authorList>
            <person name="Smith C.H."/>
        </authorList>
    </citation>
    <scope>NUCLEOTIDE SEQUENCE</scope>
    <source>
        <strain evidence="5">CHS0354</strain>
        <tissue evidence="5">Mantle</tissue>
    </source>
</reference>
<accession>A0AAE0SBN1</accession>
<dbReference type="InterPro" id="IPR016024">
    <property type="entry name" value="ARM-type_fold"/>
</dbReference>
<keyword evidence="6" id="KW-1185">Reference proteome</keyword>
<dbReference type="PROSITE" id="PS51257">
    <property type="entry name" value="PROKAR_LIPOPROTEIN"/>
    <property type="match status" value="1"/>
</dbReference>
<feature type="signal peptide" evidence="3">
    <location>
        <begin position="1"/>
        <end position="25"/>
    </location>
</feature>
<evidence type="ECO:0000259" key="4">
    <source>
        <dbReference type="PROSITE" id="PS51211"/>
    </source>
</evidence>
<dbReference type="Gene3D" id="1.10.720.30">
    <property type="entry name" value="SAP domain"/>
    <property type="match status" value="1"/>
</dbReference>
<dbReference type="Gene3D" id="2.30.230.10">
    <property type="entry name" value="Lipovitellin, beta-sheet shell regions, chain A"/>
    <property type="match status" value="1"/>
</dbReference>
<sequence>MEGDRDNLCLLVLLFITSMTSSCNGEKIVFKTGFEYQYTFDSTAELVNVGKFLIKAKLGFTNIQDIEDGQEILLKVYQFSFAPEEDPSIIGHNLDLSKWFSFVMTHRGEILKVYHTSNEDNEVLAVKKGFAGLLSSKIYTEEEIKQNHSSGQLEYSAEELGHEGPHSANYTVQKTDTGKVFKKVRSKYDHPISHAVSSFEKTLHFHDNWETIHSVMVKEELLIPGALKSGFDPYFAMRPVKAINEFEKEEFPEIRAITNGELRFLTRTSVDNSLLKPLKDLTIGTIQIPVKVRKTPVEKNLTQVLEHVNGNLSCIVKQPKGGSPEFIHCSMHLERALGNLPTPELEKLADYHFRPPGMQFSSNTAQAEQEAILDALGSLQTNASQMILYKYIFDSDKVDERLVQRLLVHISIMDELPNQVLINGMKQICETRCLGKQQLSTETYHRTLLSLGSIARKLDKHGQKDQAREIAQYLQNMLGLHDPWVYRQKRSAMSEGEAIEYDTFKVTLVEALGNARHDDSYHYIISHMNDTNSPWIKRAAVYALRHYQHQEAADALLTAALTDEDENVRYEALLQYQSHPLSHIITPLYTRSNGNGSYIVDPYESGIVDIQNHPISERGILDEGLKFRLEAPSVDWQKRLGTNDIGASFGLIMVNLFDLKIALSSGHIKVNVHDEAYARVHLGIIKKNYNYFTARLCFKGSASYKLNILKDFDPKFGFSIVKQFIGQVQKIVDAIKSGVNTFTALINGDLSIQSIVEDFITSLKNIPGRVMGLGSRINQVIMRLQQIRIEKMPSFVQPLQNLIKYVSGFIDSIQMDVMKFYNRIIETVTIIIPQSATQIFQSAKDIITSFPGILKDPKTALGNIGKAVLNIILSIKRLLSAKDKLLEVIPNKAPVSYWMNISNVRDEVSDKSDTALQALENSGEAWIREQLNPGDDLIKKFTNGNYSQEDLRRQIIEELKSITYDILNPFNDIQDLGGEFLKQFFKLFNLVKDIKEAWSLLKNGYEEARSLVDKIFGPKCHKDFPRDIRVSGGGCSKDGTFPGLDQYEHDGVDVEIMEGRDVVAPFSGVAILSDKPDEIKIIDSSDLALGSIIVLTNVAPDDRIQNPNDASYTKFYVGKGDKIGTATKSPCTGMNHIHLAVVRDGGAVDPTNFLESKFVEAPKWVQECDDMKLVYKNEVLVDRALIGIGGKKSEDKTPDITASGDKPMEIDDDKRPGQDLDGYKSDANSLYSRVKSSLSQYGRKKKSVSALSDTSDSESNGFGVTIGNLLKQTVAFLERFSIRRLKMGEIIFLLDFLQMTESRDKLAQLLKKVKLLVDTKPCMNPYTLPDQDLQVELMNRGLDTDGSRDQQIERLASISHSCPLISLAMPETELMYCTLDEQCLGLECCITINVFDLLQMTLHAFVRYDPCANQIHMGFSDWEKTFELLQEGFEDTIKIGSQLNFLGGLQLLIKYQIQKTEAEVVATVGAGVCKDSNTKDCPVFFNLLEDAVLPIPVCNPDGSVTWPKVDWSTYFSKEAVRKRLQESAKKTQEKLQEEVIASVLKTLGLPENLLAKTPPCPRPETLTTAVLLEELTLRNLSTDGTKEELIQRLKKDDLSCEHNGKILSLPEITNSSLNKLLYYKIASNCMKLSACLDITIPAVNFTKALSASLELDPCNFTLKVAFESFSKTFILIDYKWGVEKTVDISSNWKVRFIIDKDDDKKVFDVDLGLKSQYIDDMFIRNIEIPIPVCNENFSIGGMKNWTNLAAALGGELSSEAFNLLLKQAGLDAILHDSSCVAQTASDECLGVLNITNILPSALSKVAQCKLTDNCIGLQCCWGLNFTVPLSSKKVYFDIPFGFKLDPCKFMFEAWIGSYHHTEKLLQYDWGKRGVIKIGKGDPTPIEISYMVDQYPDGFIVDVVITLCIPVDGKAFCYPQEGLHILNMTRLPACNLKQITSIMNFSLMEWLVDQKLSLDGQLGEAGLKLLLMQLGLDKYLRKPSCDRKHTPYTPSVSGWNNLCPLSFVNLPSLSDNYVTCHIPDYCTGIDCCVDIKQLGLSFNIKLDVNTCDYYVAGYIETYGFNFSLFDYEWGKTEVKTILGIFKLRYTIKKPPKEKIFVIDLGIHACFEKDGSCIIDILVMKETEVPQPLCDMSAELGSDFYGWLGNHGLKGLIPSDKQWGEAINLFSKILGLDKYYKDPPCSKKEGLYTPAYSGFKNECPVVSNLPVIPQSVVCNLPNYCTGLDCCVELDWLNRSVHVYFYIDTCQYIVRGGIEKFTFEENILDYKWGTVKEIELLHILKIRFMLERLDGEKKLLANVDFSLCMEGSGPCQFELSIMNQTSLPQPLCDMNMNFSINDFSLTEWIKTKGVEAGKALTSSLIASLLNELGMEDLLLKQPCERTKAPYSPSNKGWNKACPANIELPFLGNDMSCYIPDYCTGVDCCTYVNLIRRSFRAYVLLNACNFSIEAGIERLSFKIMLLNYTWGRIEHITLRNVIRLSYSVFDLASEKKYLLNLNLSICFEAEACVITQPVFKNVKLPKVLCDWNSSFLIPGFSLEGWLKENGYDLGRPLMGLAASKLIEGLGLSRYLQDVPCNRSSYTYSPNTNGWNKECPSSVDVLPLPSILTCHIPDYCTGVDCCVDVELIGKSLHVYVLLDTCNYTLTVGIEKAMVTKSLISYKFGTEENFSLLGVMKIRFSILDLKTEKQLVLNLDMNICFESHGPCVFKQTIFKDTKIPKPGCDWSGMDEIIDLTWSKFKEGQNVDINGLIAGPVVDVFLEKLGIAPFLKEQRCTHQNTSYSSSSRGWSSACPAALSKLPTLPDSVSCFVPDYCTGVDCCIEIRPIQRNFNLYLLLDACNYQLTVGIEKFMLNRTLFNYKWGTVEHLTLKNIFHIDFAIENLPTMKKYSVSVNISACFESSCDINVLVVNQMEFPKPLCNWEGNFNLPEFSLDTWLEDAGVPAGEKLTKLLVTRLLEDLGISPYLKSPECQKSSSPFSPAVQGWNKECPSDLSLPALPDYIGCHISADCQEVDCCVEVQRISRSFNVNLLMDTCNLRFSIGIEQLQANVSLIDYEWGEIKHIALMGLIRLSYNISDLQTENMYQITLNMSICFSNGDNCVIQKTLLKESNFAKPTCSWGKGFVLPEWRKRMQFRF</sequence>
<proteinExistence type="predicted"/>
<dbReference type="Gene3D" id="1.25.10.20">
    <property type="entry name" value="Vitellinogen, superhelical"/>
    <property type="match status" value="1"/>
</dbReference>
<feature type="region of interest" description="Disordered" evidence="2">
    <location>
        <begin position="1193"/>
        <end position="1225"/>
    </location>
</feature>
<dbReference type="PROSITE" id="PS51211">
    <property type="entry name" value="VITELLOGENIN"/>
    <property type="match status" value="1"/>
</dbReference>
<comment type="caution">
    <text evidence="1">Lacks conserved residue(s) required for the propagation of feature annotation.</text>
</comment>
<dbReference type="InterPro" id="IPR036361">
    <property type="entry name" value="SAP_dom_sf"/>
</dbReference>
<name>A0AAE0SBN1_9BIVA</name>
<protein>
    <recommendedName>
        <fullName evidence="4">Vitellogenin domain-containing protein</fullName>
    </recommendedName>
</protein>
<dbReference type="SUPFAM" id="SSF48371">
    <property type="entry name" value="ARM repeat"/>
    <property type="match status" value="2"/>
</dbReference>
<evidence type="ECO:0000313" key="5">
    <source>
        <dbReference type="EMBL" id="KAK3589057.1"/>
    </source>
</evidence>
<feature type="compositionally biased region" description="Basic and acidic residues" evidence="2">
    <location>
        <begin position="1206"/>
        <end position="1224"/>
    </location>
</feature>
<feature type="domain" description="Vitellogenin" evidence="4">
    <location>
        <begin position="30"/>
        <end position="580"/>
    </location>
</feature>
<reference evidence="5" key="1">
    <citation type="journal article" date="2021" name="Genome Biol. Evol.">
        <title>A High-Quality Reference Genome for a Parasitic Bivalve with Doubly Uniparental Inheritance (Bivalvia: Unionida).</title>
        <authorList>
            <person name="Smith C.H."/>
        </authorList>
    </citation>
    <scope>NUCLEOTIDE SEQUENCE</scope>
    <source>
        <strain evidence="5">CHS0354</strain>
    </source>
</reference>
<organism evidence="5 6">
    <name type="scientific">Potamilus streckersoni</name>
    <dbReference type="NCBI Taxonomy" id="2493646"/>
    <lineage>
        <taxon>Eukaryota</taxon>
        <taxon>Metazoa</taxon>
        <taxon>Spiralia</taxon>
        <taxon>Lophotrochozoa</taxon>
        <taxon>Mollusca</taxon>
        <taxon>Bivalvia</taxon>
        <taxon>Autobranchia</taxon>
        <taxon>Heteroconchia</taxon>
        <taxon>Palaeoheterodonta</taxon>
        <taxon>Unionida</taxon>
        <taxon>Unionoidea</taxon>
        <taxon>Unionidae</taxon>
        <taxon>Ambleminae</taxon>
        <taxon>Lampsilini</taxon>
        <taxon>Potamilus</taxon>
    </lineage>
</organism>
<dbReference type="InterPro" id="IPR011030">
    <property type="entry name" value="Lipovitellin_superhlx_dom"/>
</dbReference>
<comment type="caution">
    <text evidence="5">The sequence shown here is derived from an EMBL/GenBank/DDBJ whole genome shotgun (WGS) entry which is preliminary data.</text>
</comment>
<gene>
    <name evidence="5" type="ORF">CHS0354_008707</name>
</gene>
<dbReference type="EMBL" id="JAEAOA010000569">
    <property type="protein sequence ID" value="KAK3589057.1"/>
    <property type="molecule type" value="Genomic_DNA"/>
</dbReference>
<dbReference type="Gene3D" id="2.70.70.10">
    <property type="entry name" value="Glucose Permease (Domain IIA)"/>
    <property type="match status" value="1"/>
</dbReference>
<evidence type="ECO:0000313" key="6">
    <source>
        <dbReference type="Proteomes" id="UP001195483"/>
    </source>
</evidence>
<dbReference type="InterPro" id="IPR011055">
    <property type="entry name" value="Dup_hybrid_motif"/>
</dbReference>
<evidence type="ECO:0000256" key="1">
    <source>
        <dbReference type="PROSITE-ProRule" id="PRU00557"/>
    </source>
</evidence>
<keyword evidence="3" id="KW-0732">Signal</keyword>
<dbReference type="Pfam" id="PF13646">
    <property type="entry name" value="HEAT_2"/>
    <property type="match status" value="1"/>
</dbReference>
<dbReference type="InterPro" id="IPR001747">
    <property type="entry name" value="Vitellogenin_N"/>
</dbReference>
<dbReference type="GO" id="GO:0005319">
    <property type="term" value="F:lipid transporter activity"/>
    <property type="evidence" value="ECO:0007669"/>
    <property type="project" value="InterPro"/>
</dbReference>